<dbReference type="SFLD" id="SFLDG01387">
    <property type="entry name" value="BtrN-like_SPASM_domain_contain"/>
    <property type="match status" value="1"/>
</dbReference>
<keyword evidence="9" id="KW-1185">Reference proteome</keyword>
<keyword evidence="3" id="KW-0949">S-adenosyl-L-methionine</keyword>
<protein>
    <recommendedName>
        <fullName evidence="7">Radical SAM core domain-containing protein</fullName>
    </recommendedName>
</protein>
<dbReference type="PANTHER" id="PTHR11228:SF7">
    <property type="entry name" value="PQQA PEPTIDE CYCLASE"/>
    <property type="match status" value="1"/>
</dbReference>
<name>A0A2K8U8V5_9GAMM</name>
<dbReference type="Pfam" id="PF13186">
    <property type="entry name" value="SPASM"/>
    <property type="match status" value="1"/>
</dbReference>
<dbReference type="InterPro" id="IPR050377">
    <property type="entry name" value="Radical_SAM_PqqE_MftC-like"/>
</dbReference>
<dbReference type="GO" id="GO:0046872">
    <property type="term" value="F:metal ion binding"/>
    <property type="evidence" value="ECO:0007669"/>
    <property type="project" value="UniProtKB-KW"/>
</dbReference>
<keyword evidence="5" id="KW-0408">Iron</keyword>
<evidence type="ECO:0000313" key="8">
    <source>
        <dbReference type="EMBL" id="AUB82038.1"/>
    </source>
</evidence>
<dbReference type="PROSITE" id="PS51918">
    <property type="entry name" value="RADICAL_SAM"/>
    <property type="match status" value="1"/>
</dbReference>
<keyword evidence="2" id="KW-0004">4Fe-4S</keyword>
<dbReference type="InterPro" id="IPR023885">
    <property type="entry name" value="4Fe4S-binding_SPASM_dom"/>
</dbReference>
<evidence type="ECO:0000313" key="9">
    <source>
        <dbReference type="Proteomes" id="UP000232638"/>
    </source>
</evidence>
<dbReference type="SFLD" id="SFLDS00029">
    <property type="entry name" value="Radical_SAM"/>
    <property type="match status" value="2"/>
</dbReference>
<evidence type="ECO:0000256" key="2">
    <source>
        <dbReference type="ARBA" id="ARBA00022485"/>
    </source>
</evidence>
<dbReference type="Pfam" id="PF04055">
    <property type="entry name" value="Radical_SAM"/>
    <property type="match status" value="1"/>
</dbReference>
<evidence type="ECO:0000256" key="1">
    <source>
        <dbReference type="ARBA" id="ARBA00001966"/>
    </source>
</evidence>
<dbReference type="Proteomes" id="UP000232638">
    <property type="component" value="Chromosome"/>
</dbReference>
<dbReference type="SFLD" id="SFLDG01386">
    <property type="entry name" value="main_SPASM_domain-containing"/>
    <property type="match status" value="1"/>
</dbReference>
<dbReference type="InterPro" id="IPR013785">
    <property type="entry name" value="Aldolase_TIM"/>
</dbReference>
<reference evidence="8 9" key="1">
    <citation type="submission" date="2017-03" db="EMBL/GenBank/DDBJ databases">
        <title>Complete genome sequence of Candidatus 'Thiodictyon syntrophicum' sp. nov. strain Cad16T, a photolithoautotroph purple sulfur bacterium isolated from an alpine meromictic lake.</title>
        <authorList>
            <person name="Luedin S.M."/>
            <person name="Pothier J.F."/>
            <person name="Danza F."/>
            <person name="Storelli N."/>
            <person name="Wittwer M."/>
            <person name="Tonolla M."/>
        </authorList>
    </citation>
    <scope>NUCLEOTIDE SEQUENCE [LARGE SCALE GENOMIC DNA]</scope>
    <source>
        <strain evidence="8 9">Cad16T</strain>
    </source>
</reference>
<dbReference type="SUPFAM" id="SSF102114">
    <property type="entry name" value="Radical SAM enzymes"/>
    <property type="match status" value="1"/>
</dbReference>
<evidence type="ECO:0000256" key="6">
    <source>
        <dbReference type="ARBA" id="ARBA00023014"/>
    </source>
</evidence>
<dbReference type="CDD" id="cd01335">
    <property type="entry name" value="Radical_SAM"/>
    <property type="match status" value="1"/>
</dbReference>
<organism evidence="8 9">
    <name type="scientific">Candidatus Thiodictyon syntrophicum</name>
    <dbReference type="NCBI Taxonomy" id="1166950"/>
    <lineage>
        <taxon>Bacteria</taxon>
        <taxon>Pseudomonadati</taxon>
        <taxon>Pseudomonadota</taxon>
        <taxon>Gammaproteobacteria</taxon>
        <taxon>Chromatiales</taxon>
        <taxon>Chromatiaceae</taxon>
        <taxon>Thiodictyon</taxon>
    </lineage>
</organism>
<dbReference type="SFLD" id="SFLDG01067">
    <property type="entry name" value="SPASM/twitch_domain_containing"/>
    <property type="match status" value="2"/>
</dbReference>
<sequence length="491" mass="54439">MASATGREDQSDLGNTLMQRQTVHQFLTAQTLSLFGPGSDSGAPDQPGCPLPHGELRQTLFERIERQYGICLADAVGDRDLSLGELNGLVISEIKRRSRLTVDSKTVFENFIFAGRCRKLSSPYEINLDLTFRCNYRCVFCYASAVDSDDQHKELSTDEVFDILDSFASMNGAFVLFGGGEPFLRDDFLEILRYTKSKGLWTYIITNGSLITAQVAEQYARLTDSRHDKIQVSLDGSCAAIHDKQRGVKGAFDMTLKGIRNLTGNGIRPLINTVATQLNFSDIPEILDLAARENALTYRCLMLHKIGRGAKDKLYARLELNQEQNDWLYGFLDAKRDELMGLIGIASDNACVFPMSTAAIRVQIPPMPGAVPSSYSCAAGTTKLAISPEGGVVPCSYFYDFPGFYLASLRERSLKEIWEDDTLWRDFREPLEPEGKCRDCDYLYTCKTGCRIMSYVGCGSFGGPDIGCTYDPRETISVGDPSTGGPDREHV</sequence>
<dbReference type="OrthoDB" id="7690664at2"/>
<gene>
    <name evidence="8" type="ORF">THSYN_14525</name>
</gene>
<evidence type="ECO:0000256" key="3">
    <source>
        <dbReference type="ARBA" id="ARBA00022691"/>
    </source>
</evidence>
<keyword evidence="6" id="KW-0411">Iron-sulfur</keyword>
<comment type="cofactor">
    <cofactor evidence="1">
        <name>[4Fe-4S] cluster</name>
        <dbReference type="ChEBI" id="CHEBI:49883"/>
    </cofactor>
</comment>
<dbReference type="NCBIfam" id="TIGR04085">
    <property type="entry name" value="rSAM_more_4Fe4S"/>
    <property type="match status" value="1"/>
</dbReference>
<dbReference type="InterPro" id="IPR058240">
    <property type="entry name" value="rSAM_sf"/>
</dbReference>
<feature type="domain" description="Radical SAM core" evidence="7">
    <location>
        <begin position="120"/>
        <end position="332"/>
    </location>
</feature>
<accession>A0A2K8U8V5</accession>
<dbReference type="GO" id="GO:0003824">
    <property type="term" value="F:catalytic activity"/>
    <property type="evidence" value="ECO:0007669"/>
    <property type="project" value="InterPro"/>
</dbReference>
<dbReference type="GO" id="GO:0051536">
    <property type="term" value="F:iron-sulfur cluster binding"/>
    <property type="evidence" value="ECO:0007669"/>
    <property type="project" value="UniProtKB-KW"/>
</dbReference>
<dbReference type="InterPro" id="IPR034391">
    <property type="entry name" value="AdoMet-like_SPASM_containing"/>
</dbReference>
<dbReference type="EMBL" id="CP020370">
    <property type="protein sequence ID" value="AUB82038.1"/>
    <property type="molecule type" value="Genomic_DNA"/>
</dbReference>
<proteinExistence type="predicted"/>
<dbReference type="InterPro" id="IPR007197">
    <property type="entry name" value="rSAM"/>
</dbReference>
<evidence type="ECO:0000259" key="7">
    <source>
        <dbReference type="PROSITE" id="PS51918"/>
    </source>
</evidence>
<evidence type="ECO:0000256" key="5">
    <source>
        <dbReference type="ARBA" id="ARBA00023004"/>
    </source>
</evidence>
<dbReference type="AlphaFoldDB" id="A0A2K8U8V5"/>
<dbReference type="PANTHER" id="PTHR11228">
    <property type="entry name" value="RADICAL SAM DOMAIN PROTEIN"/>
    <property type="match status" value="1"/>
</dbReference>
<keyword evidence="4" id="KW-0479">Metal-binding</keyword>
<evidence type="ECO:0000256" key="4">
    <source>
        <dbReference type="ARBA" id="ARBA00022723"/>
    </source>
</evidence>
<dbReference type="KEGG" id="tsy:THSYN_14525"/>
<dbReference type="Gene3D" id="3.20.20.70">
    <property type="entry name" value="Aldolase class I"/>
    <property type="match status" value="1"/>
</dbReference>